<reference evidence="3 4" key="1">
    <citation type="journal article" date="2023" name="Microbiol. Spectr.">
        <title>Symbiosis of Carpenter Bees with Uncharacterized Lactic Acid Bacteria Showing NAD Auxotrophy.</title>
        <authorList>
            <person name="Kawasaki S."/>
            <person name="Ozawa K."/>
            <person name="Mori T."/>
            <person name="Yamamoto A."/>
            <person name="Ito M."/>
            <person name="Ohkuma M."/>
            <person name="Sakamoto M."/>
            <person name="Matsutani M."/>
        </authorList>
    </citation>
    <scope>NUCLEOTIDE SEQUENCE [LARGE SCALE GENOMIC DNA]</scope>
    <source>
        <strain evidence="3 4">KimC2</strain>
    </source>
</reference>
<keyword evidence="4" id="KW-1185">Reference proteome</keyword>
<evidence type="ECO:0000256" key="2">
    <source>
        <dbReference type="SAM" id="MobiDB-lite"/>
    </source>
</evidence>
<evidence type="ECO:0008006" key="5">
    <source>
        <dbReference type="Google" id="ProtNLM"/>
    </source>
</evidence>
<dbReference type="RefSeq" id="WP_317695491.1">
    <property type="nucleotide sequence ID" value="NZ_AP026801.1"/>
</dbReference>
<dbReference type="KEGG" id="xak:KIMC2_14660"/>
<name>A0AAU9CZT7_9LACO</name>
<dbReference type="EMBL" id="AP026801">
    <property type="protein sequence ID" value="BDR56904.1"/>
    <property type="molecule type" value="Genomic_DNA"/>
</dbReference>
<proteinExistence type="predicted"/>
<evidence type="ECO:0000313" key="3">
    <source>
        <dbReference type="EMBL" id="BDR56904.1"/>
    </source>
</evidence>
<dbReference type="AlphaFoldDB" id="A0AAU9CZT7"/>
<accession>A0AAU9CZT7</accession>
<evidence type="ECO:0000313" key="4">
    <source>
        <dbReference type="Proteomes" id="UP001321804"/>
    </source>
</evidence>
<evidence type="ECO:0000256" key="1">
    <source>
        <dbReference type="SAM" id="Coils"/>
    </source>
</evidence>
<feature type="compositionally biased region" description="Basic and acidic residues" evidence="2">
    <location>
        <begin position="386"/>
        <end position="396"/>
    </location>
</feature>
<dbReference type="Proteomes" id="UP001321804">
    <property type="component" value="Chromosome"/>
</dbReference>
<gene>
    <name evidence="3" type="ORF">KIMC2_14660</name>
</gene>
<protein>
    <recommendedName>
        <fullName evidence="5">DUF2800 domain-containing protein</fullName>
    </recommendedName>
</protein>
<dbReference type="InterPro" id="IPR021229">
    <property type="entry name" value="DUF2800"/>
</dbReference>
<feature type="coiled-coil region" evidence="1">
    <location>
        <begin position="55"/>
        <end position="82"/>
    </location>
</feature>
<organism evidence="3 4">
    <name type="scientific">Xylocopilactobacillus apis</name>
    <dbReference type="NCBI Taxonomy" id="2932183"/>
    <lineage>
        <taxon>Bacteria</taxon>
        <taxon>Bacillati</taxon>
        <taxon>Bacillota</taxon>
        <taxon>Bacilli</taxon>
        <taxon>Lactobacillales</taxon>
        <taxon>Lactobacillaceae</taxon>
        <taxon>Xylocopilactobacillus</taxon>
    </lineage>
</organism>
<sequence>MVAPTKHSSLSASSAGKWIYCPPTLWMEEGLPDFTSEYAQEGTDAHRLAELKISLATKKITKRKYNAEVKKLKENSKFYSQVMEEYTQSHADLVIEDYNSLKKSAIFTEQKVDYGQWAPGGWGTSDAIIVNDDTLSIWDLKYGKGVKVRADHNIQLMLYALGAYYTFGPMYDFSTVRMTINQPRIGNLSTFEMSLGELLDWGDTVVKPAADQALNGDGDWDFNRPETWTFYKAAGFDRHLAEKNLEIRKYKFKEANALTSQEVADILDQAPQIRKWLDKVELYALTQILDEGKEIPGYKVVAGRSRRVISDQVAAAQVLENSGFKDIYTDPTLKNITSLEKEVGKKKFEELLGDLLYKPEGKPTVVEDSDKRPALNKLQQAQNDFKNFDDTKEEEK</sequence>
<feature type="region of interest" description="Disordered" evidence="2">
    <location>
        <begin position="362"/>
        <end position="396"/>
    </location>
</feature>
<keyword evidence="1" id="KW-0175">Coiled coil</keyword>
<dbReference type="Pfam" id="PF10926">
    <property type="entry name" value="DUF2800"/>
    <property type="match status" value="1"/>
</dbReference>